<accession>A0A835CL46</accession>
<feature type="signal peptide" evidence="1">
    <location>
        <begin position="1"/>
        <end position="21"/>
    </location>
</feature>
<keyword evidence="1" id="KW-0732">Signal</keyword>
<dbReference type="EMBL" id="JACMRX010000006">
    <property type="protein sequence ID" value="KAF7987887.1"/>
    <property type="molecule type" value="Genomic_DNA"/>
</dbReference>
<keyword evidence="3" id="KW-1185">Reference proteome</keyword>
<feature type="chain" id="PRO_5032527920" description="Venom protein" evidence="1">
    <location>
        <begin position="22"/>
        <end position="491"/>
    </location>
</feature>
<reference evidence="2 3" key="1">
    <citation type="submission" date="2020-08" db="EMBL/GenBank/DDBJ databases">
        <title>Aphidius gifuensis genome sequencing and assembly.</title>
        <authorList>
            <person name="Du Z."/>
        </authorList>
    </citation>
    <scope>NUCLEOTIDE SEQUENCE [LARGE SCALE GENOMIC DNA]</scope>
    <source>
        <strain evidence="2">YNYX2018</strain>
        <tissue evidence="2">Adults</tissue>
    </source>
</reference>
<name>A0A835CL46_APHGI</name>
<sequence length="491" mass="58276">MKIIIIILALSIFILKSITTASDFTFSLSLEKKSSIQVAVNVWNNPLIKLKMKDQNLLTASFFQDYDLSPSPTIPRRLKTAVFQIIENLELPIRQTNELIYIIEPIGIKLFDFLSDIHKKLDDFDEDNPSLNDYIDNIQWTIDGQIDHAKTLLAVFNSNVNKNLPHEEINDIFMFVEACKYSHLYEIIEIWNKILLRDKQNIISAVYNLESVNIAGKYPLDQFTRATIYYWISRNFENNISNYFDPDTALGLTRGMLVVHNRNYLSRDDKSLKIFLLKSRLTEEEEDDYIRDVLLAINGDIITSNNFVFLMQRLTREWRLEFLKYNQEYSLTKLIDSWPWRYIYFDIFEESLINKNSTIIDYQNLLTKILDRIEAEYAVFRNSKQTSLWMLGKFWFDYKDHFSQGLIDTCWPWTNKQLSKYRVLTDIIRAWRIKHIDEKSLKENCPGFRIDRTQYYGSLYDIGEYILKTPTEIQVDEACGINTNVYFHYQW</sequence>
<protein>
    <recommendedName>
        <fullName evidence="4">Venom protein</fullName>
    </recommendedName>
</protein>
<dbReference type="AlphaFoldDB" id="A0A835CL46"/>
<evidence type="ECO:0008006" key="4">
    <source>
        <dbReference type="Google" id="ProtNLM"/>
    </source>
</evidence>
<evidence type="ECO:0000313" key="2">
    <source>
        <dbReference type="EMBL" id="KAF7987887.1"/>
    </source>
</evidence>
<evidence type="ECO:0000313" key="3">
    <source>
        <dbReference type="Proteomes" id="UP000639338"/>
    </source>
</evidence>
<evidence type="ECO:0000256" key="1">
    <source>
        <dbReference type="SAM" id="SignalP"/>
    </source>
</evidence>
<comment type="caution">
    <text evidence="2">The sequence shown here is derived from an EMBL/GenBank/DDBJ whole genome shotgun (WGS) entry which is preliminary data.</text>
</comment>
<dbReference type="Proteomes" id="UP000639338">
    <property type="component" value="Unassembled WGS sequence"/>
</dbReference>
<organism evidence="2 3">
    <name type="scientific">Aphidius gifuensis</name>
    <name type="common">Parasitoid wasp</name>
    <dbReference type="NCBI Taxonomy" id="684658"/>
    <lineage>
        <taxon>Eukaryota</taxon>
        <taxon>Metazoa</taxon>
        <taxon>Ecdysozoa</taxon>
        <taxon>Arthropoda</taxon>
        <taxon>Hexapoda</taxon>
        <taxon>Insecta</taxon>
        <taxon>Pterygota</taxon>
        <taxon>Neoptera</taxon>
        <taxon>Endopterygota</taxon>
        <taxon>Hymenoptera</taxon>
        <taxon>Apocrita</taxon>
        <taxon>Ichneumonoidea</taxon>
        <taxon>Braconidae</taxon>
        <taxon>Aphidiinae</taxon>
        <taxon>Aphidius</taxon>
    </lineage>
</organism>
<dbReference type="OrthoDB" id="7666874at2759"/>
<proteinExistence type="predicted"/>
<gene>
    <name evidence="2" type="ORF">HCN44_003750</name>
</gene>